<evidence type="ECO:0000256" key="4">
    <source>
        <dbReference type="ARBA" id="ARBA00023136"/>
    </source>
</evidence>
<evidence type="ECO:0000256" key="2">
    <source>
        <dbReference type="ARBA" id="ARBA00022692"/>
    </source>
</evidence>
<feature type="transmembrane region" description="Helical" evidence="5">
    <location>
        <begin position="82"/>
        <end position="100"/>
    </location>
</feature>
<dbReference type="InterPro" id="IPR038770">
    <property type="entry name" value="Na+/solute_symporter_sf"/>
</dbReference>
<reference evidence="6 7" key="1">
    <citation type="journal article" date="2012" name="PLoS ONE">
        <title>The genome characteristics and predicted function of methyl-group oxidation pathway in the obligate aceticlastic methanogens, Methanosaeta spp.</title>
        <authorList>
            <person name="Zhu J."/>
            <person name="Zheng H."/>
            <person name="Ai G."/>
            <person name="Zhang G."/>
            <person name="Liu D."/>
            <person name="Liu X."/>
            <person name="Dong X."/>
        </authorList>
    </citation>
    <scope>NUCLEOTIDE SEQUENCE [LARGE SCALE GENOMIC DNA]</scope>
    <source>
        <strain evidence="6 7">6Ac</strain>
    </source>
</reference>
<name>G7WPU9_METH6</name>
<feature type="transmembrane region" description="Helical" evidence="5">
    <location>
        <begin position="20"/>
        <end position="42"/>
    </location>
</feature>
<feature type="transmembrane region" description="Helical" evidence="5">
    <location>
        <begin position="200"/>
        <end position="221"/>
    </location>
</feature>
<comment type="subcellular location">
    <subcellularLocation>
        <location evidence="1">Membrane</location>
        <topology evidence="1">Multi-pass membrane protein</topology>
    </subcellularLocation>
</comment>
<dbReference type="PATRIC" id="fig|1110509.7.peg.2337"/>
<protein>
    <submittedName>
        <fullName evidence="6">Sodium bile acid symporter family</fullName>
    </submittedName>
</protein>
<feature type="transmembrane region" description="Helical" evidence="5">
    <location>
        <begin position="227"/>
        <end position="247"/>
    </location>
</feature>
<keyword evidence="2 5" id="KW-0812">Transmembrane</keyword>
<sequence>MMAFSLAGIDLDLPPMRGAVAGFLANYLFLSGLILSIAPAVLEAEALVLGFVVMAAVPPAVAVIPLTRLLAGDVRLALYSEALSYIASIVLMPSIIYIFARDAGDGAGVGLGETAKIVLLLILLPILASRYVGRLGIDPAHPINAGLFAVTYIVVGQNSGAISGEAAGVLFIAIARTFVSGAAVYAAAAFAGVEAPQRIALTLFASFKNLGLAAAVALLLFGPRAGVPAAVCIFTETAFYILLSALAGRRKGREASKDGARTRRSRLGT</sequence>
<keyword evidence="7" id="KW-1185">Reference proteome</keyword>
<dbReference type="AlphaFoldDB" id="G7WPU9"/>
<feature type="transmembrane region" description="Helical" evidence="5">
    <location>
        <begin position="48"/>
        <end position="70"/>
    </location>
</feature>
<dbReference type="GO" id="GO:0016020">
    <property type="term" value="C:membrane"/>
    <property type="evidence" value="ECO:0007669"/>
    <property type="project" value="UniProtKB-SubCell"/>
</dbReference>
<evidence type="ECO:0000313" key="6">
    <source>
        <dbReference type="EMBL" id="AET65461.1"/>
    </source>
</evidence>
<feature type="transmembrane region" description="Helical" evidence="5">
    <location>
        <begin position="115"/>
        <end position="133"/>
    </location>
</feature>
<dbReference type="Gene3D" id="1.20.1530.20">
    <property type="match status" value="1"/>
</dbReference>
<dbReference type="Proteomes" id="UP000005877">
    <property type="component" value="Chromosome"/>
</dbReference>
<proteinExistence type="predicted"/>
<evidence type="ECO:0000313" key="7">
    <source>
        <dbReference type="Proteomes" id="UP000005877"/>
    </source>
</evidence>
<accession>G7WPU9</accession>
<dbReference type="HOGENOM" id="CLU_996049_0_0_2"/>
<feature type="transmembrane region" description="Helical" evidence="5">
    <location>
        <begin position="169"/>
        <end position="193"/>
    </location>
</feature>
<dbReference type="STRING" id="1110509.Mhar_2106"/>
<dbReference type="InterPro" id="IPR002657">
    <property type="entry name" value="BilAc:Na_symport/Acr3"/>
</dbReference>
<gene>
    <name evidence="6" type="ordered locus">Mhar_2106</name>
</gene>
<evidence type="ECO:0000256" key="1">
    <source>
        <dbReference type="ARBA" id="ARBA00004141"/>
    </source>
</evidence>
<evidence type="ECO:0000256" key="5">
    <source>
        <dbReference type="SAM" id="Phobius"/>
    </source>
</evidence>
<dbReference type="EMBL" id="CP003117">
    <property type="protein sequence ID" value="AET65461.1"/>
    <property type="molecule type" value="Genomic_DNA"/>
</dbReference>
<organism evidence="6 7">
    <name type="scientific">Methanothrix harundinacea (strain 6Ac)</name>
    <name type="common">Methanosaeta harundinacea</name>
    <dbReference type="NCBI Taxonomy" id="1110509"/>
    <lineage>
        <taxon>Archaea</taxon>
        <taxon>Methanobacteriati</taxon>
        <taxon>Methanobacteriota</taxon>
        <taxon>Stenosarchaea group</taxon>
        <taxon>Methanomicrobia</taxon>
        <taxon>Methanotrichales</taxon>
        <taxon>Methanotrichaceae</taxon>
        <taxon>Methanothrix</taxon>
    </lineage>
</organism>
<dbReference type="KEGG" id="mhi:Mhar_2106"/>
<evidence type="ECO:0000256" key="3">
    <source>
        <dbReference type="ARBA" id="ARBA00022989"/>
    </source>
</evidence>
<keyword evidence="4 5" id="KW-0472">Membrane</keyword>
<dbReference type="Pfam" id="PF01758">
    <property type="entry name" value="SBF"/>
    <property type="match status" value="1"/>
</dbReference>
<keyword evidence="3 5" id="KW-1133">Transmembrane helix</keyword>